<evidence type="ECO:0000256" key="7">
    <source>
        <dbReference type="ARBA" id="ARBA00023136"/>
    </source>
</evidence>
<keyword evidence="12" id="KW-1185">Reference proteome</keyword>
<feature type="transmembrane region" description="Helical" evidence="10">
    <location>
        <begin position="285"/>
        <end position="311"/>
    </location>
</feature>
<gene>
    <name evidence="11" type="ORF">ECRASSUSDP1_LOCUS11787</name>
</gene>
<feature type="transmembrane region" description="Helical" evidence="10">
    <location>
        <begin position="230"/>
        <end position="252"/>
    </location>
</feature>
<keyword evidence="4 8" id="KW-0812">Transmembrane</keyword>
<evidence type="ECO:0000256" key="5">
    <source>
        <dbReference type="ARBA" id="ARBA00022737"/>
    </source>
</evidence>
<evidence type="ECO:0000256" key="2">
    <source>
        <dbReference type="ARBA" id="ARBA00006375"/>
    </source>
</evidence>
<dbReference type="AlphaFoldDB" id="A0AAD1USG0"/>
<feature type="transmembrane region" description="Helical" evidence="10">
    <location>
        <begin position="332"/>
        <end position="355"/>
    </location>
</feature>
<accession>A0AAD1USG0</accession>
<dbReference type="Proteomes" id="UP001295684">
    <property type="component" value="Unassembled WGS sequence"/>
</dbReference>
<dbReference type="PROSITE" id="PS50920">
    <property type="entry name" value="SOLCAR"/>
    <property type="match status" value="2"/>
</dbReference>
<reference evidence="11" key="1">
    <citation type="submission" date="2023-07" db="EMBL/GenBank/DDBJ databases">
        <authorList>
            <consortium name="AG Swart"/>
            <person name="Singh M."/>
            <person name="Singh A."/>
            <person name="Seah K."/>
            <person name="Emmerich C."/>
        </authorList>
    </citation>
    <scope>NUCLEOTIDE SEQUENCE</scope>
    <source>
        <strain evidence="11">DP1</strain>
    </source>
</reference>
<feature type="repeat" description="Solcar" evidence="8">
    <location>
        <begin position="170"/>
        <end position="258"/>
    </location>
</feature>
<evidence type="ECO:0000256" key="3">
    <source>
        <dbReference type="ARBA" id="ARBA00022448"/>
    </source>
</evidence>
<evidence type="ECO:0008006" key="13">
    <source>
        <dbReference type="Google" id="ProtNLM"/>
    </source>
</evidence>
<protein>
    <recommendedName>
        <fullName evidence="13">Mitochondrial carrier protein</fullName>
    </recommendedName>
</protein>
<organism evidence="11 12">
    <name type="scientific">Euplotes crassus</name>
    <dbReference type="NCBI Taxonomy" id="5936"/>
    <lineage>
        <taxon>Eukaryota</taxon>
        <taxon>Sar</taxon>
        <taxon>Alveolata</taxon>
        <taxon>Ciliophora</taxon>
        <taxon>Intramacronucleata</taxon>
        <taxon>Spirotrichea</taxon>
        <taxon>Hypotrichia</taxon>
        <taxon>Euplotida</taxon>
        <taxon>Euplotidae</taxon>
        <taxon>Moneuplotes</taxon>
    </lineage>
</organism>
<name>A0AAD1USG0_EUPCR</name>
<proteinExistence type="inferred from homology"/>
<evidence type="ECO:0000256" key="4">
    <source>
        <dbReference type="ARBA" id="ARBA00022692"/>
    </source>
</evidence>
<comment type="subcellular location">
    <subcellularLocation>
        <location evidence="1">Membrane</location>
        <topology evidence="1">Multi-pass membrane protein</topology>
    </subcellularLocation>
</comment>
<evidence type="ECO:0000313" key="11">
    <source>
        <dbReference type="EMBL" id="CAI2370474.1"/>
    </source>
</evidence>
<dbReference type="SUPFAM" id="SSF103506">
    <property type="entry name" value="Mitochondrial carrier"/>
    <property type="match status" value="1"/>
</dbReference>
<comment type="similarity">
    <text evidence="2 9">Belongs to the mitochondrial carrier (TC 2.A.29) family.</text>
</comment>
<dbReference type="InterPro" id="IPR018108">
    <property type="entry name" value="MCP_transmembrane"/>
</dbReference>
<sequence>MLSRNIFKAYNGNVMHRIPSRTFSKLNEGNTLKSGSLFEKVVHKLRHQGPGYTTAITLMFGVSFASLYFGKSVSNEQYRCGLAGITSTLVVEVSTHCISTLDVHAKTTKNFSIKQFLKSNPVESLFKGFQPMIYGYVVSSFFYYSLYKAIKEGIKSFLRKYDYDEKSLTSIAIMSAGSSAACETIAIIFYYPFDLIKARMQRSSVYNYKNTTDGFYQIFKEQKGGLISSLYKGAGIFTFSFGLYTVFEFMFYETILAAITKYTKGEEQESSEGLEDSHHAKKRNLFHILISSFIAGGLSATLLNPFEYWLARAQNSEKSVRQIIWETKSIRSLWRGAHFSIVYYACTASFLFITLEKTCELLDCSISEAE</sequence>
<evidence type="ECO:0000256" key="6">
    <source>
        <dbReference type="ARBA" id="ARBA00022989"/>
    </source>
</evidence>
<keyword evidence="7 8" id="KW-0472">Membrane</keyword>
<evidence type="ECO:0000256" key="1">
    <source>
        <dbReference type="ARBA" id="ARBA00004141"/>
    </source>
</evidence>
<feature type="repeat" description="Solcar" evidence="8">
    <location>
        <begin position="283"/>
        <end position="361"/>
    </location>
</feature>
<keyword evidence="3 9" id="KW-0813">Transport</keyword>
<keyword evidence="6 10" id="KW-1133">Transmembrane helix</keyword>
<feature type="transmembrane region" description="Helical" evidence="10">
    <location>
        <begin position="133"/>
        <end position="150"/>
    </location>
</feature>
<keyword evidence="5" id="KW-0677">Repeat</keyword>
<feature type="transmembrane region" description="Helical" evidence="10">
    <location>
        <begin position="51"/>
        <end position="69"/>
    </location>
</feature>
<dbReference type="InterPro" id="IPR023395">
    <property type="entry name" value="MCP_dom_sf"/>
</dbReference>
<dbReference type="GO" id="GO:0016020">
    <property type="term" value="C:membrane"/>
    <property type="evidence" value="ECO:0007669"/>
    <property type="project" value="UniProtKB-SubCell"/>
</dbReference>
<dbReference type="Gene3D" id="1.50.40.10">
    <property type="entry name" value="Mitochondrial carrier domain"/>
    <property type="match status" value="1"/>
</dbReference>
<dbReference type="PANTHER" id="PTHR45667">
    <property type="entry name" value="S-ADENOSYLMETHIONINE MITOCHONDRIAL CARRIER PROTEIN"/>
    <property type="match status" value="1"/>
</dbReference>
<comment type="caution">
    <text evidence="11">The sequence shown here is derived from an EMBL/GenBank/DDBJ whole genome shotgun (WGS) entry which is preliminary data.</text>
</comment>
<evidence type="ECO:0000313" key="12">
    <source>
        <dbReference type="Proteomes" id="UP001295684"/>
    </source>
</evidence>
<dbReference type="EMBL" id="CAMPGE010011656">
    <property type="protein sequence ID" value="CAI2370474.1"/>
    <property type="molecule type" value="Genomic_DNA"/>
</dbReference>
<dbReference type="Pfam" id="PF00153">
    <property type="entry name" value="Mito_carr"/>
    <property type="match status" value="2"/>
</dbReference>
<feature type="transmembrane region" description="Helical" evidence="10">
    <location>
        <begin position="170"/>
        <end position="193"/>
    </location>
</feature>
<evidence type="ECO:0000256" key="9">
    <source>
        <dbReference type="RuleBase" id="RU000488"/>
    </source>
</evidence>
<evidence type="ECO:0000256" key="8">
    <source>
        <dbReference type="PROSITE-ProRule" id="PRU00282"/>
    </source>
</evidence>
<evidence type="ECO:0000256" key="10">
    <source>
        <dbReference type="SAM" id="Phobius"/>
    </source>
</evidence>